<accession>A0A645GZT7</accession>
<keyword evidence="1" id="KW-1133">Transmembrane helix</keyword>
<keyword evidence="1" id="KW-0812">Transmembrane</keyword>
<gene>
    <name evidence="2" type="ORF">SDC9_178723</name>
</gene>
<comment type="caution">
    <text evidence="2">The sequence shown here is derived from an EMBL/GenBank/DDBJ whole genome shotgun (WGS) entry which is preliminary data.</text>
</comment>
<organism evidence="2">
    <name type="scientific">bioreactor metagenome</name>
    <dbReference type="NCBI Taxonomy" id="1076179"/>
    <lineage>
        <taxon>unclassified sequences</taxon>
        <taxon>metagenomes</taxon>
        <taxon>ecological metagenomes</taxon>
    </lineage>
</organism>
<protein>
    <submittedName>
        <fullName evidence="2">Uncharacterized protein</fullName>
    </submittedName>
</protein>
<sequence length="132" mass="14562">MVMRSPISAISDSLCEMNTMPLPCAFNWRMIVNSRCTSSSVSDEVGSSITMTRALNAMAFAISTICFSLMLKVPTSVFGCRWLRFTRCNRSAVSAFMRAVSTNVSGPAFFVCKWPIKIFSRIFSQLTTLSSG</sequence>
<proteinExistence type="predicted"/>
<dbReference type="AlphaFoldDB" id="A0A645GZT7"/>
<reference evidence="2" key="1">
    <citation type="submission" date="2019-08" db="EMBL/GenBank/DDBJ databases">
        <authorList>
            <person name="Kucharzyk K."/>
            <person name="Murdoch R.W."/>
            <person name="Higgins S."/>
            <person name="Loffler F."/>
        </authorList>
    </citation>
    <scope>NUCLEOTIDE SEQUENCE</scope>
</reference>
<dbReference type="EMBL" id="VSSQ01082718">
    <property type="protein sequence ID" value="MPN31249.1"/>
    <property type="molecule type" value="Genomic_DNA"/>
</dbReference>
<evidence type="ECO:0000256" key="1">
    <source>
        <dbReference type="SAM" id="Phobius"/>
    </source>
</evidence>
<evidence type="ECO:0000313" key="2">
    <source>
        <dbReference type="EMBL" id="MPN31249.1"/>
    </source>
</evidence>
<keyword evidence="1" id="KW-0472">Membrane</keyword>
<name>A0A645GZT7_9ZZZZ</name>
<feature type="transmembrane region" description="Helical" evidence="1">
    <location>
        <begin position="57"/>
        <end position="80"/>
    </location>
</feature>